<dbReference type="Proteomes" id="UP001140293">
    <property type="component" value="Unassembled WGS sequence"/>
</dbReference>
<dbReference type="EMBL" id="JACKSJ010000195">
    <property type="protein sequence ID" value="MCV7172689.1"/>
    <property type="molecule type" value="Genomic_DNA"/>
</dbReference>
<proteinExistence type="predicted"/>
<reference evidence="1" key="2">
    <citation type="journal article" date="2022" name="BMC Genomics">
        <title>Comparative genome analysis of mycobacteria focusing on tRNA and non-coding RNA.</title>
        <authorList>
            <person name="Behra P.R.K."/>
            <person name="Pettersson B.M.F."/>
            <person name="Ramesh M."/>
            <person name="Das S."/>
            <person name="Dasgupta S."/>
            <person name="Kirsebom L.A."/>
        </authorList>
    </citation>
    <scope>NUCLEOTIDE SEQUENCE</scope>
    <source>
        <strain evidence="1">DSM 44615</strain>
    </source>
</reference>
<accession>A0A9X2YRQ4</accession>
<comment type="caution">
    <text evidence="1">The sequence shown here is derived from an EMBL/GenBank/DDBJ whole genome shotgun (WGS) entry which is preliminary data.</text>
</comment>
<name>A0A9X2YRQ4_9MYCO</name>
<sequence>MSRAAGALTADQVRSATFGKCQWNRRGYDPKSVNDLLQLVARRLDGRGHLTADDVRGVRFPKAPLGRRGYDEGEVDAFVAALLTTMAGLEDRP</sequence>
<protein>
    <submittedName>
        <fullName evidence="1">DivIVA domain-containing protein</fullName>
    </submittedName>
</protein>
<dbReference type="AlphaFoldDB" id="A0A9X2YRQ4"/>
<dbReference type="Gene3D" id="6.10.250.660">
    <property type="match status" value="2"/>
</dbReference>
<organism evidence="1 2">
    <name type="scientific">[Mycobacterium] manitobense</name>
    <dbReference type="NCBI Taxonomy" id="190147"/>
    <lineage>
        <taxon>Bacteria</taxon>
        <taxon>Bacillati</taxon>
        <taxon>Actinomycetota</taxon>
        <taxon>Actinomycetes</taxon>
        <taxon>Mycobacteriales</taxon>
        <taxon>Mycobacteriaceae</taxon>
        <taxon>Mycolicibacterium</taxon>
    </lineage>
</organism>
<dbReference type="InterPro" id="IPR019933">
    <property type="entry name" value="DivIVA_domain"/>
</dbReference>
<dbReference type="RefSeq" id="WP_264014863.1">
    <property type="nucleotide sequence ID" value="NZ_JACKSJ010000195.1"/>
</dbReference>
<dbReference type="NCBIfam" id="TIGR03544">
    <property type="entry name" value="DivI1A_domain"/>
    <property type="match status" value="2"/>
</dbReference>
<reference evidence="1" key="1">
    <citation type="submission" date="2020-07" db="EMBL/GenBank/DDBJ databases">
        <authorList>
            <person name="Pettersson B.M.F."/>
            <person name="Behra P.R.K."/>
            <person name="Ramesh M."/>
            <person name="Das S."/>
            <person name="Dasgupta S."/>
            <person name="Kirsebom L.A."/>
        </authorList>
    </citation>
    <scope>NUCLEOTIDE SEQUENCE</scope>
    <source>
        <strain evidence="1">DSM 44615</strain>
    </source>
</reference>
<evidence type="ECO:0000313" key="2">
    <source>
        <dbReference type="Proteomes" id="UP001140293"/>
    </source>
</evidence>
<evidence type="ECO:0000313" key="1">
    <source>
        <dbReference type="EMBL" id="MCV7172689.1"/>
    </source>
</evidence>
<keyword evidence="2" id="KW-1185">Reference proteome</keyword>
<gene>
    <name evidence="1" type="ORF">H7I41_22470</name>
</gene>